<feature type="transmembrane region" description="Helical" evidence="1">
    <location>
        <begin position="32"/>
        <end position="51"/>
    </location>
</feature>
<gene>
    <name evidence="2" type="ORF">MAC_04519</name>
</gene>
<dbReference type="AlphaFoldDB" id="E9E3S5"/>
<evidence type="ECO:0008006" key="4">
    <source>
        <dbReference type="Google" id="ProtNLM"/>
    </source>
</evidence>
<dbReference type="STRING" id="655827.E9E3S5"/>
<evidence type="ECO:0000313" key="3">
    <source>
        <dbReference type="Proteomes" id="UP000002499"/>
    </source>
</evidence>
<name>E9E3S5_METAQ</name>
<sequence>MHLAGILPAALLAVFQFVPAIRHKAIVVHRIGGYLVLLLSLVGVAGVFMIARHGLGDGPDVQSARAWRPLCL</sequence>
<evidence type="ECO:0000256" key="1">
    <source>
        <dbReference type="SAM" id="Phobius"/>
    </source>
</evidence>
<dbReference type="OrthoDB" id="193478at2759"/>
<proteinExistence type="predicted"/>
<keyword evidence="1" id="KW-1133">Transmembrane helix</keyword>
<reference evidence="2 3" key="1">
    <citation type="journal article" date="2011" name="PLoS Genet.">
        <title>Genome sequencing and comparative transcriptomics of the model entomopathogenic fungi Metarhizium anisopliae and M. acridum.</title>
        <authorList>
            <person name="Gao Q."/>
            <person name="Jin K."/>
            <person name="Ying S.H."/>
            <person name="Zhang Y."/>
            <person name="Xiao G."/>
            <person name="Shang Y."/>
            <person name="Duan Z."/>
            <person name="Hu X."/>
            <person name="Xie X.Q."/>
            <person name="Zhou G."/>
            <person name="Peng G."/>
            <person name="Luo Z."/>
            <person name="Huang W."/>
            <person name="Wang B."/>
            <person name="Fang W."/>
            <person name="Wang S."/>
            <person name="Zhong Y."/>
            <person name="Ma L.J."/>
            <person name="St Leger R.J."/>
            <person name="Zhao G.P."/>
            <person name="Pei Y."/>
            <person name="Feng M.G."/>
            <person name="Xia Y."/>
            <person name="Wang C."/>
        </authorList>
    </citation>
    <scope>NUCLEOTIDE SEQUENCE [LARGE SCALE GENOMIC DNA]</scope>
    <source>
        <strain evidence="2 3">CQMa 102</strain>
    </source>
</reference>
<dbReference type="Proteomes" id="UP000002499">
    <property type="component" value="Unassembled WGS sequence"/>
</dbReference>
<evidence type="ECO:0000313" key="2">
    <source>
        <dbReference type="EMBL" id="EFY89500.1"/>
    </source>
</evidence>
<dbReference type="HOGENOM" id="CLU_2722731_0_0_1"/>
<keyword evidence="1" id="KW-0472">Membrane</keyword>
<dbReference type="eggNOG" id="ENOG502RYBX">
    <property type="taxonomic scope" value="Eukaryota"/>
</dbReference>
<keyword evidence="3" id="KW-1185">Reference proteome</keyword>
<accession>E9E3S5</accession>
<organism evidence="3">
    <name type="scientific">Metarhizium acridum (strain CQMa 102)</name>
    <dbReference type="NCBI Taxonomy" id="655827"/>
    <lineage>
        <taxon>Eukaryota</taxon>
        <taxon>Fungi</taxon>
        <taxon>Dikarya</taxon>
        <taxon>Ascomycota</taxon>
        <taxon>Pezizomycotina</taxon>
        <taxon>Sordariomycetes</taxon>
        <taxon>Hypocreomycetidae</taxon>
        <taxon>Hypocreales</taxon>
        <taxon>Clavicipitaceae</taxon>
        <taxon>Metarhizium</taxon>
    </lineage>
</organism>
<dbReference type="InParanoid" id="E9E3S5"/>
<protein>
    <recommendedName>
        <fullName evidence="4">Cytochrome b561 domain-containing protein</fullName>
    </recommendedName>
</protein>
<dbReference type="EMBL" id="GL698499">
    <property type="protein sequence ID" value="EFY89500.1"/>
    <property type="molecule type" value="Genomic_DNA"/>
</dbReference>
<keyword evidence="1" id="KW-0812">Transmembrane</keyword>